<feature type="region of interest" description="Disordered" evidence="1">
    <location>
        <begin position="1437"/>
        <end position="1467"/>
    </location>
</feature>
<feature type="compositionally biased region" description="Basic and acidic residues" evidence="1">
    <location>
        <begin position="1622"/>
        <end position="1631"/>
    </location>
</feature>
<feature type="domain" description="C2" evidence="2">
    <location>
        <begin position="533"/>
        <end position="698"/>
    </location>
</feature>
<feature type="compositionally biased region" description="Acidic residues" evidence="1">
    <location>
        <begin position="1768"/>
        <end position="1777"/>
    </location>
</feature>
<feature type="domain" description="C2" evidence="2">
    <location>
        <begin position="331"/>
        <end position="464"/>
    </location>
</feature>
<feature type="domain" description="C2" evidence="2">
    <location>
        <begin position="718"/>
        <end position="886"/>
    </location>
</feature>
<dbReference type="PANTHER" id="PTHR21254:SF1">
    <property type="entry name" value="C2 DOMAIN-CONTAINING PROTEIN 3"/>
    <property type="match status" value="1"/>
</dbReference>
<feature type="compositionally biased region" description="Polar residues" evidence="1">
    <location>
        <begin position="260"/>
        <end position="279"/>
    </location>
</feature>
<dbReference type="InterPro" id="IPR037775">
    <property type="entry name" value="C2_C2CD3"/>
</dbReference>
<dbReference type="GeneID" id="107122025"/>
<dbReference type="InterPro" id="IPR035892">
    <property type="entry name" value="C2_domain_sf"/>
</dbReference>
<feature type="compositionally biased region" description="Polar residues" evidence="1">
    <location>
        <begin position="1602"/>
        <end position="1618"/>
    </location>
</feature>
<feature type="region of interest" description="Disordered" evidence="1">
    <location>
        <begin position="1492"/>
        <end position="1544"/>
    </location>
</feature>
<dbReference type="InterPro" id="IPR000008">
    <property type="entry name" value="C2_dom"/>
</dbReference>
<feature type="compositionally biased region" description="Acidic residues" evidence="1">
    <location>
        <begin position="1586"/>
        <end position="1595"/>
    </location>
</feature>
<dbReference type="SMART" id="SM00239">
    <property type="entry name" value="C2"/>
    <property type="match status" value="5"/>
</dbReference>
<dbReference type="Proteomes" id="UP000694871">
    <property type="component" value="Unplaced"/>
</dbReference>
<dbReference type="Pfam" id="PF00168">
    <property type="entry name" value="C2"/>
    <property type="match status" value="3"/>
</dbReference>
<reference evidence="4" key="1">
    <citation type="submission" date="2025-08" db="UniProtKB">
        <authorList>
            <consortium name="RefSeq"/>
        </authorList>
    </citation>
    <scope>IDENTIFICATION</scope>
</reference>
<dbReference type="SUPFAM" id="SSF49562">
    <property type="entry name" value="C2 domain (Calcium/lipid-binding domain, CaLB)"/>
    <property type="match status" value="3"/>
</dbReference>
<evidence type="ECO:0000259" key="2">
    <source>
        <dbReference type="PROSITE" id="PS50004"/>
    </source>
</evidence>
<proteinExistence type="predicted"/>
<protein>
    <submittedName>
        <fullName evidence="4">C2 domain-containing protein 3</fullName>
    </submittedName>
</protein>
<feature type="domain" description="C2" evidence="2">
    <location>
        <begin position="1160"/>
        <end position="1289"/>
    </location>
</feature>
<organism evidence="3 4">
    <name type="scientific">Gekko japonicus</name>
    <name type="common">Schlegel's Japanese gecko</name>
    <dbReference type="NCBI Taxonomy" id="146911"/>
    <lineage>
        <taxon>Eukaryota</taxon>
        <taxon>Metazoa</taxon>
        <taxon>Chordata</taxon>
        <taxon>Craniata</taxon>
        <taxon>Vertebrata</taxon>
        <taxon>Euteleostomi</taxon>
        <taxon>Lepidosauria</taxon>
        <taxon>Squamata</taxon>
        <taxon>Bifurcata</taxon>
        <taxon>Gekkota</taxon>
        <taxon>Gekkonidae</taxon>
        <taxon>Gekkoninae</taxon>
        <taxon>Gekko</taxon>
    </lineage>
</organism>
<feature type="region of interest" description="Disordered" evidence="1">
    <location>
        <begin position="1578"/>
        <end position="1818"/>
    </location>
</feature>
<feature type="compositionally biased region" description="Polar residues" evidence="1">
    <location>
        <begin position="1651"/>
        <end position="1671"/>
    </location>
</feature>
<feature type="compositionally biased region" description="Basic and acidic residues" evidence="1">
    <location>
        <begin position="1796"/>
        <end position="1805"/>
    </location>
</feature>
<gene>
    <name evidence="4" type="primary">C2CD3</name>
</gene>
<evidence type="ECO:0000313" key="4">
    <source>
        <dbReference type="RefSeq" id="XP_015280536.1"/>
    </source>
</evidence>
<dbReference type="RefSeq" id="XP_015280536.1">
    <property type="nucleotide sequence ID" value="XM_015425050.1"/>
</dbReference>
<accession>A0ABM1L3J9</accession>
<sequence>KSDSSLSDFLSDEEDPGSCGKCSRRQRSRNALESGCVGHKGKAVEMKASSSPARPVPLPEPSAGEPAGEELRAVNLSLDRLSTLGRTHLARVVIESLKAPLEGSSQNNTPGKKSSVGKPPKPASAPKRTFFVEYHFPVKATKSGTGQVAVTTEIIRVASSKISNEVVKFQQRYVFPVHFSGTMITHWWSSDLAFNIYSKKGAQRKPLLIGSAAVPLRDVIQSEQLTIRRDLPVEEEGGSAPLGPLKVSLELAADNKDFSSASARPATVTSQDPVYSVTSPGVKLQAAPEDVTPVKSPHLSKPGSVQFRTKIHEALPTAPQKLSVGANQPPPPRPVSRSLLTQMGPSEEEGLLLHVLLMVPEGKDFVPGDAGLHGSCNVYLNCKLFSTEEATRSAVMWGTRQPTFHFSQVTPISLTSKHLQRLKNNIMVIEAWNKRPSPGGDQLLGLVKLPLHQFYMSFKDPKISALLLQAQYPVVAVDGSLPVVDVFAGHRNGSLKVLLAMGSADQIVALQRLKNEEGAVPPGVQRSAHALDPPATPLPKVFSDNWGEGLMEHVFEVHIESVKGLTPLQSTVWGEADCYVQYHFPVQESETSVLRGTEVYESGLRLKPFRSATTLCIPDPVFNDERHHSLLVPADVPVQRLLLSAFSAQGLPGGGGIQFEVWCRYYYPNVRDQMVARGTLSLSRLCAMVTTQRREEVGIQTFSLPLIPRTEGSGEPKSSGLLDVSIRYRCSLKAAEGVLAAQAVSVSVQIHRAAGLQAAARALAEKNPSLQYSADVGVNAYVTVYLPFLPEGERRSTRAVARTFCPEFEHHTEFPCNLVVQRSSGEACCLGELLQYSEAVFSVFHQNLNSAPRTSQGQASRDYLLGTVKVPTRELLMRRSGIRGWYPVTLPEDLVPSHGANVVQAVVGGLELSVSFARPGDRERVLDAAALLGWNWEETLGESPQDDDSDSPLPPNPATVTVSIPRLWLPVHCVLPAGQTQLHRSTHVYLRYKLYDQEARWTSLRRPRFAEDQRHVTLAFKSKRVDLPRSPALWWYFREERLEFQVWRAYGSERHAERPLDTDRLIGSAYMDLAALGGDSRSARTVSGIYPLFRRNASNLSGAAVRIHIALAPATPHGLEPAEHGGGSSSECEDGREAPATSQQDLDSQHRKPDSSAVGTPAEKPPEASPAAVDPHKTFAVSILVERAMHLSLKGSPLTERGVTAPNSCVSFVTADPDSPVTTEIVEKTDSPVWDFQLQTRLSNELLLDPQQTLVFKVWHKADVERVIGFASVDLSPLLSGFQLVCGWYNITDFSGQCQGQLKVAVSPLESILHLKEERQIPATSPFAFQARDLCTALPTFSTRGAEELFHPLSKGTEASHHERTGSSASSMPRHEEHVQNIRRFHESLQQAEGNAHRAGRLDTLSQSSRTSLLRALRKNMSELDEIKRYFSQKLTRSFPDTGAPDRSADGLSGRHPSPSSGAVDPEGRHLLEKSNQLVSQVSSLINGLNHNITRNATEPPEAHEGFSSHLDALPDQRGGATRTSEGPKDLLRNDASSGHAGEGPLFSLEEASFARGMLYEFLGRASSQSDPPLAIPAAAEAAESPSEDDYEEDVIEPRTLNEITTATDKTSPWSSLVSEGEQDRDQEAAKTRVAGWPDGGAEPFLAGERAQSSWSNVTQEDSLSISSTTRSGAGPSGGEGGGEGGAGQELEGSPEDPLRSTPALGADGLNDGPSEEGETVQEGALEIQAEDAGVELAPFPGGGGFAPEYAAAPEAEEGREASRSDPQYEEVADSDEEEHRSSPESSETAQQADSSSHEGDHDPPEDSGEPPQPRVMLSDPVVVPNFFLPPQHLEASMRLLSVSAHPLTATDKVSSFLVPPLPHWISASPPEQRERRPFRLASSVIGAATFHVYTPARTWGRGCCHHHSCPLLGCRSITPARSGPKWPLDSTKNSV</sequence>
<dbReference type="CDD" id="cd08683">
    <property type="entry name" value="C2_C2cd3"/>
    <property type="match status" value="1"/>
</dbReference>
<dbReference type="PROSITE" id="PS50004">
    <property type="entry name" value="C2"/>
    <property type="match status" value="4"/>
</dbReference>
<feature type="region of interest" description="Disordered" evidence="1">
    <location>
        <begin position="260"/>
        <end position="281"/>
    </location>
</feature>
<feature type="non-terminal residue" evidence="4">
    <location>
        <position position="1"/>
    </location>
</feature>
<evidence type="ECO:0000256" key="1">
    <source>
        <dbReference type="SAM" id="MobiDB-lite"/>
    </source>
</evidence>
<name>A0ABM1L3J9_GEKJA</name>
<feature type="region of interest" description="Disordered" evidence="1">
    <location>
        <begin position="1353"/>
        <end position="1377"/>
    </location>
</feature>
<dbReference type="Gene3D" id="2.60.40.150">
    <property type="entry name" value="C2 domain"/>
    <property type="match status" value="2"/>
</dbReference>
<keyword evidence="3" id="KW-1185">Reference proteome</keyword>
<dbReference type="PANTHER" id="PTHR21254">
    <property type="entry name" value="C2 DOMAIN-CONTAINING PROTEIN 3"/>
    <property type="match status" value="1"/>
</dbReference>
<feature type="region of interest" description="Disordered" evidence="1">
    <location>
        <begin position="1116"/>
        <end position="1173"/>
    </location>
</feature>
<feature type="compositionally biased region" description="Gly residues" evidence="1">
    <location>
        <begin position="1675"/>
        <end position="1688"/>
    </location>
</feature>
<evidence type="ECO:0000313" key="3">
    <source>
        <dbReference type="Proteomes" id="UP000694871"/>
    </source>
</evidence>
<feature type="region of interest" description="Disordered" evidence="1">
    <location>
        <begin position="101"/>
        <end position="126"/>
    </location>
</feature>
<feature type="region of interest" description="Disordered" evidence="1">
    <location>
        <begin position="1"/>
        <end position="66"/>
    </location>
</feature>